<dbReference type="AlphaFoldDB" id="A0AA88S0C1"/>
<dbReference type="InterPro" id="IPR011990">
    <property type="entry name" value="TPR-like_helical_dom_sf"/>
</dbReference>
<sequence length="504" mass="57088">MFSILQRSNSNPNSLIRKGVSFISTYYLGKNPKNDLFPRLSSIRDPNTNVGQVLDQWVEEGKRVKEPEVQRIVRELRSRKLFSHALQIAELACKVLEWTKIKGLFPFSSGDCAVQLNLIGVVHGLNAAETYFDNLSDEEKDDKTYGALLSCYVREGLIDKSISHWEKMKDIGCVSSPLPYNNIMCLYAQSGQLEKVPDVLSEMKKDGIHPNNFSYKICMNSYGERSDTNSMEKMVKELESRPHISIDWTIYSSLANCYIKAGLKEKALIALRKLEKKLDKDALGYNHLISLYGHLGNKDEVLRLWGVHKAVCKKQLNRDYITILGTLVKLGELDEAETVLKGWELSCHTYDFRVPNVLLIGYCQYGLIEKAEAMLQKIIKTGKIPIPNSWALIALAYSDTGNMEKAIGCMKEALALNTQNSGWKPKPRLLSSLLNWLSEKGEVEEVEAFVSSLKMVIPVNREMYHALLKASIRVGMEVSEILESMKSDQIDEDEDTLKILSYKN</sequence>
<accession>A0AA88S0C1</accession>
<protein>
    <recommendedName>
        <fullName evidence="7">Pentatricopeptide repeat-containing protein</fullName>
    </recommendedName>
</protein>
<dbReference type="InterPro" id="IPR019734">
    <property type="entry name" value="TPR_rpt"/>
</dbReference>
<dbReference type="InterPro" id="IPR002885">
    <property type="entry name" value="PPR_rpt"/>
</dbReference>
<dbReference type="GO" id="GO:0003729">
    <property type="term" value="F:mRNA binding"/>
    <property type="evidence" value="ECO:0007669"/>
    <property type="project" value="UniProtKB-ARBA"/>
</dbReference>
<dbReference type="Proteomes" id="UP001187471">
    <property type="component" value="Unassembled WGS sequence"/>
</dbReference>
<keyword evidence="2" id="KW-0677">Repeat</keyword>
<name>A0AA88S0C1_9ASTE</name>
<proteinExistence type="inferred from homology"/>
<gene>
    <name evidence="5" type="ORF">RJ640_004468</name>
</gene>
<keyword evidence="3" id="KW-0802">TPR repeat</keyword>
<dbReference type="GO" id="GO:0005739">
    <property type="term" value="C:mitochondrion"/>
    <property type="evidence" value="ECO:0007669"/>
    <property type="project" value="TreeGrafter"/>
</dbReference>
<comment type="caution">
    <text evidence="5">The sequence shown here is derived from an EMBL/GenBank/DDBJ whole genome shotgun (WGS) entry which is preliminary data.</text>
</comment>
<feature type="repeat" description="PPR" evidence="4">
    <location>
        <begin position="351"/>
        <end position="385"/>
    </location>
</feature>
<organism evidence="5 6">
    <name type="scientific">Escallonia rubra</name>
    <dbReference type="NCBI Taxonomy" id="112253"/>
    <lineage>
        <taxon>Eukaryota</taxon>
        <taxon>Viridiplantae</taxon>
        <taxon>Streptophyta</taxon>
        <taxon>Embryophyta</taxon>
        <taxon>Tracheophyta</taxon>
        <taxon>Spermatophyta</taxon>
        <taxon>Magnoliopsida</taxon>
        <taxon>eudicotyledons</taxon>
        <taxon>Gunneridae</taxon>
        <taxon>Pentapetalae</taxon>
        <taxon>asterids</taxon>
        <taxon>campanulids</taxon>
        <taxon>Escalloniales</taxon>
        <taxon>Escalloniaceae</taxon>
        <taxon>Escallonia</taxon>
    </lineage>
</organism>
<dbReference type="Pfam" id="PF13041">
    <property type="entry name" value="PPR_2"/>
    <property type="match status" value="1"/>
</dbReference>
<evidence type="ECO:0000256" key="4">
    <source>
        <dbReference type="PROSITE-ProRule" id="PRU00708"/>
    </source>
</evidence>
<dbReference type="SUPFAM" id="SSF48452">
    <property type="entry name" value="TPR-like"/>
    <property type="match status" value="1"/>
</dbReference>
<dbReference type="Pfam" id="PF01535">
    <property type="entry name" value="PPR"/>
    <property type="match status" value="4"/>
</dbReference>
<dbReference type="NCBIfam" id="TIGR00756">
    <property type="entry name" value="PPR"/>
    <property type="match status" value="2"/>
</dbReference>
<comment type="similarity">
    <text evidence="1">Belongs to the PPR family. P subfamily.</text>
</comment>
<dbReference type="EMBL" id="JAVXUO010000299">
    <property type="protein sequence ID" value="KAK2993606.1"/>
    <property type="molecule type" value="Genomic_DNA"/>
</dbReference>
<evidence type="ECO:0000313" key="5">
    <source>
        <dbReference type="EMBL" id="KAK2993606.1"/>
    </source>
</evidence>
<feature type="repeat" description="TPR" evidence="3">
    <location>
        <begin position="387"/>
        <end position="420"/>
    </location>
</feature>
<reference evidence="5" key="1">
    <citation type="submission" date="2022-12" db="EMBL/GenBank/DDBJ databases">
        <title>Draft genome assemblies for two species of Escallonia (Escalloniales).</title>
        <authorList>
            <person name="Chanderbali A."/>
            <person name="Dervinis C."/>
            <person name="Anghel I."/>
            <person name="Soltis D."/>
            <person name="Soltis P."/>
            <person name="Zapata F."/>
        </authorList>
    </citation>
    <scope>NUCLEOTIDE SEQUENCE</scope>
    <source>
        <strain evidence="5">UCBG92.1500</strain>
        <tissue evidence="5">Leaf</tissue>
    </source>
</reference>
<evidence type="ECO:0000313" key="6">
    <source>
        <dbReference type="Proteomes" id="UP001187471"/>
    </source>
</evidence>
<dbReference type="PANTHER" id="PTHR45717">
    <property type="entry name" value="OS12G0527900 PROTEIN"/>
    <property type="match status" value="1"/>
</dbReference>
<dbReference type="PROSITE" id="PS51375">
    <property type="entry name" value="PPR"/>
    <property type="match status" value="3"/>
</dbReference>
<evidence type="ECO:0008006" key="7">
    <source>
        <dbReference type="Google" id="ProtNLM"/>
    </source>
</evidence>
<feature type="repeat" description="PPR" evidence="4">
    <location>
        <begin position="141"/>
        <end position="175"/>
    </location>
</feature>
<keyword evidence="6" id="KW-1185">Reference proteome</keyword>
<dbReference type="PROSITE" id="PS50005">
    <property type="entry name" value="TPR"/>
    <property type="match status" value="1"/>
</dbReference>
<evidence type="ECO:0000256" key="1">
    <source>
        <dbReference type="ARBA" id="ARBA00007626"/>
    </source>
</evidence>
<dbReference type="Gene3D" id="1.25.40.10">
    <property type="entry name" value="Tetratricopeptide repeat domain"/>
    <property type="match status" value="3"/>
</dbReference>
<evidence type="ECO:0000256" key="3">
    <source>
        <dbReference type="PROSITE-ProRule" id="PRU00339"/>
    </source>
</evidence>
<feature type="repeat" description="PPR" evidence="4">
    <location>
        <begin position="176"/>
        <end position="210"/>
    </location>
</feature>
<dbReference type="SMART" id="SM00028">
    <property type="entry name" value="TPR"/>
    <property type="match status" value="2"/>
</dbReference>
<dbReference type="PANTHER" id="PTHR45717:SF7">
    <property type="entry name" value="PENTACOTRIPEPTIDE-REPEAT REGION OF PRORP DOMAIN-CONTAINING PROTEIN"/>
    <property type="match status" value="1"/>
</dbReference>
<evidence type="ECO:0000256" key="2">
    <source>
        <dbReference type="ARBA" id="ARBA00022737"/>
    </source>
</evidence>